<gene>
    <name evidence="2" type="ORF">ACFFGH_11930</name>
</gene>
<dbReference type="RefSeq" id="WP_386668501.1">
    <property type="nucleotide sequence ID" value="NZ_JBHLTG010000002.1"/>
</dbReference>
<protein>
    <submittedName>
        <fullName evidence="2">NAD(P)-dependent alcohol dehydrogenase</fullName>
    </submittedName>
</protein>
<dbReference type="InterPro" id="IPR013154">
    <property type="entry name" value="ADH-like_N"/>
</dbReference>
<dbReference type="Pfam" id="PF08240">
    <property type="entry name" value="ADH_N"/>
    <property type="match status" value="1"/>
</dbReference>
<dbReference type="InterPro" id="IPR011032">
    <property type="entry name" value="GroES-like_sf"/>
</dbReference>
<dbReference type="SUPFAM" id="SSF50129">
    <property type="entry name" value="GroES-like"/>
    <property type="match status" value="1"/>
</dbReference>
<evidence type="ECO:0000313" key="2">
    <source>
        <dbReference type="EMBL" id="MFC0678548.1"/>
    </source>
</evidence>
<reference evidence="2 3" key="1">
    <citation type="submission" date="2024-09" db="EMBL/GenBank/DDBJ databases">
        <authorList>
            <person name="Sun Q."/>
            <person name="Mori K."/>
        </authorList>
    </citation>
    <scope>NUCLEOTIDE SEQUENCE [LARGE SCALE GENOMIC DNA]</scope>
    <source>
        <strain evidence="2 3">KCTC 23076</strain>
    </source>
</reference>
<dbReference type="InterPro" id="IPR020843">
    <property type="entry name" value="ER"/>
</dbReference>
<dbReference type="Proteomes" id="UP001589896">
    <property type="component" value="Unassembled WGS sequence"/>
</dbReference>
<dbReference type="Gene3D" id="3.90.180.10">
    <property type="entry name" value="Medium-chain alcohol dehydrogenases, catalytic domain"/>
    <property type="match status" value="1"/>
</dbReference>
<proteinExistence type="predicted"/>
<name>A0ABV6RRH5_9GAMM</name>
<dbReference type="SMART" id="SM00829">
    <property type="entry name" value="PKS_ER"/>
    <property type="match status" value="1"/>
</dbReference>
<feature type="domain" description="Enoyl reductase (ER)" evidence="1">
    <location>
        <begin position="10"/>
        <end position="319"/>
    </location>
</feature>
<dbReference type="SUPFAM" id="SSF51735">
    <property type="entry name" value="NAD(P)-binding Rossmann-fold domains"/>
    <property type="match status" value="1"/>
</dbReference>
<dbReference type="PANTHER" id="PTHR44013">
    <property type="entry name" value="ZINC-TYPE ALCOHOL DEHYDROGENASE-LIKE PROTEIN C16A3.02C"/>
    <property type="match status" value="1"/>
</dbReference>
<dbReference type="Gene3D" id="3.40.50.720">
    <property type="entry name" value="NAD(P)-binding Rossmann-like Domain"/>
    <property type="match status" value="1"/>
</dbReference>
<comment type="caution">
    <text evidence="2">The sequence shown here is derived from an EMBL/GenBank/DDBJ whole genome shotgun (WGS) entry which is preliminary data.</text>
</comment>
<keyword evidence="3" id="KW-1185">Reference proteome</keyword>
<dbReference type="InterPro" id="IPR036291">
    <property type="entry name" value="NAD(P)-bd_dom_sf"/>
</dbReference>
<dbReference type="CDD" id="cd08267">
    <property type="entry name" value="MDR1"/>
    <property type="match status" value="1"/>
</dbReference>
<dbReference type="Pfam" id="PF13602">
    <property type="entry name" value="ADH_zinc_N_2"/>
    <property type="match status" value="1"/>
</dbReference>
<dbReference type="InterPro" id="IPR052733">
    <property type="entry name" value="Chloroplast_QOR"/>
</dbReference>
<dbReference type="EMBL" id="JBHLTG010000002">
    <property type="protein sequence ID" value="MFC0678548.1"/>
    <property type="molecule type" value="Genomic_DNA"/>
</dbReference>
<organism evidence="2 3">
    <name type="scientific">Lysobacter korlensis</name>
    <dbReference type="NCBI Taxonomy" id="553636"/>
    <lineage>
        <taxon>Bacteria</taxon>
        <taxon>Pseudomonadati</taxon>
        <taxon>Pseudomonadota</taxon>
        <taxon>Gammaproteobacteria</taxon>
        <taxon>Lysobacterales</taxon>
        <taxon>Lysobacteraceae</taxon>
        <taxon>Lysobacter</taxon>
    </lineage>
</organism>
<evidence type="ECO:0000259" key="1">
    <source>
        <dbReference type="SMART" id="SM00829"/>
    </source>
</evidence>
<sequence length="322" mass="33983">MKVIAYRSFGSPDVLRLEDVPEPQPQGGEILVRNSATTVSAAETAARKGKGFARLYFGLRRPRFPILGSTFAGEVLATGSGTRFSVGDRVFGSVGPRFGALAEVARVTTGGAIAAIPPNLSFAEAAAVFDGALTALPFLRDSAELKPGQRILVNGASGAVGTAAVQLAKHFGAEVTAVCSRRNHDLVRSLGADTVIDYTAEDFRTSGRTYDVIFDAIGKSSYAKCKGSLTANGRYLTTVPSLGILARTLVTRRARGRRGAISFTGLRPAAAVAADLEYIRDLAATGAYVPVIDGIYPLEQTAEAHRYVDTERKRGSVVVTID</sequence>
<dbReference type="PANTHER" id="PTHR44013:SF1">
    <property type="entry name" value="ZINC-TYPE ALCOHOL DEHYDROGENASE-LIKE PROTEIN C16A3.02C"/>
    <property type="match status" value="1"/>
</dbReference>
<evidence type="ECO:0000313" key="3">
    <source>
        <dbReference type="Proteomes" id="UP001589896"/>
    </source>
</evidence>
<accession>A0ABV6RRH5</accession>